<gene>
    <name evidence="3" type="ORF">DSM106044_04094</name>
</gene>
<keyword evidence="1" id="KW-1133">Transmembrane helix</keyword>
<dbReference type="STRING" id="180332.GCA_000797495_01906"/>
<dbReference type="SUPFAM" id="SSF50044">
    <property type="entry name" value="SH3-domain"/>
    <property type="match status" value="1"/>
</dbReference>
<dbReference type="AlphaFoldDB" id="A0A4U8Q4F5"/>
<protein>
    <submittedName>
        <fullName evidence="3">Bacterial SH3 domain protein</fullName>
    </submittedName>
</protein>
<keyword evidence="1" id="KW-0812">Transmembrane</keyword>
<feature type="domain" description="SH3b" evidence="2">
    <location>
        <begin position="242"/>
        <end position="306"/>
    </location>
</feature>
<dbReference type="SMART" id="SM00287">
    <property type="entry name" value="SH3b"/>
    <property type="match status" value="1"/>
</dbReference>
<dbReference type="InterPro" id="IPR036028">
    <property type="entry name" value="SH3-like_dom_sf"/>
</dbReference>
<dbReference type="InterPro" id="IPR003646">
    <property type="entry name" value="SH3-like_bac-type"/>
</dbReference>
<name>A0A4U8Q4F5_9FIRM</name>
<accession>A0A4U8Q4F5</accession>
<dbReference type="PROSITE" id="PS51781">
    <property type="entry name" value="SH3B"/>
    <property type="match status" value="1"/>
</dbReference>
<keyword evidence="4" id="KW-1185">Reference proteome</keyword>
<dbReference type="Proteomes" id="UP000306509">
    <property type="component" value="Unassembled WGS sequence"/>
</dbReference>
<dbReference type="EMBL" id="QGQD01000077">
    <property type="protein sequence ID" value="TLC99113.1"/>
    <property type="molecule type" value="Genomic_DNA"/>
</dbReference>
<evidence type="ECO:0000256" key="1">
    <source>
        <dbReference type="SAM" id="Phobius"/>
    </source>
</evidence>
<dbReference type="RefSeq" id="WP_044296483.1">
    <property type="nucleotide sequence ID" value="NZ_JTGN01000010.1"/>
</dbReference>
<evidence type="ECO:0000313" key="3">
    <source>
        <dbReference type="EMBL" id="TLC99113.1"/>
    </source>
</evidence>
<feature type="transmembrane region" description="Helical" evidence="1">
    <location>
        <begin position="12"/>
        <end position="32"/>
    </location>
</feature>
<keyword evidence="1" id="KW-0472">Membrane</keyword>
<evidence type="ECO:0000313" key="4">
    <source>
        <dbReference type="Proteomes" id="UP000306509"/>
    </source>
</evidence>
<reference evidence="3 4" key="1">
    <citation type="journal article" date="2019" name="Anaerobe">
        <title>Detection of Robinsoniella peoriensis in multiple bone samples of a trauma patient.</title>
        <authorList>
            <person name="Schrottner P."/>
            <person name="Hartwich K."/>
            <person name="Bunk B."/>
            <person name="Schober I."/>
            <person name="Helbig S."/>
            <person name="Rudolph W.W."/>
            <person name="Gunzer F."/>
        </authorList>
    </citation>
    <scope>NUCLEOTIDE SEQUENCE [LARGE SCALE GENOMIC DNA]</scope>
    <source>
        <strain evidence="3 4">DSM 106044</strain>
    </source>
</reference>
<evidence type="ECO:0000259" key="2">
    <source>
        <dbReference type="PROSITE" id="PS51781"/>
    </source>
</evidence>
<dbReference type="Pfam" id="PF08239">
    <property type="entry name" value="SH3_3"/>
    <property type="match status" value="1"/>
</dbReference>
<proteinExistence type="predicted"/>
<dbReference type="Gene3D" id="2.30.30.40">
    <property type="entry name" value="SH3 Domains"/>
    <property type="match status" value="1"/>
</dbReference>
<comment type="caution">
    <text evidence="3">The sequence shown here is derived from an EMBL/GenBank/DDBJ whole genome shotgun (WGS) entry which is preliminary data.</text>
</comment>
<organism evidence="3 4">
    <name type="scientific">Robinsoniella peoriensis</name>
    <dbReference type="NCBI Taxonomy" id="180332"/>
    <lineage>
        <taxon>Bacteria</taxon>
        <taxon>Bacillati</taxon>
        <taxon>Bacillota</taxon>
        <taxon>Clostridia</taxon>
        <taxon>Lachnospirales</taxon>
        <taxon>Lachnospiraceae</taxon>
        <taxon>Robinsoniella</taxon>
    </lineage>
</organism>
<sequence length="313" mass="34263">MGNFREWLSDNLRYILLGLAIILILVIAVFAVKLVSGLGNSDGANAVKTTESETKKEVIVESNAETENKSNDLVQNDPKVLETVQAYYAAMGNKDMATLKKLVPGLTSEEEQSIQNDSLIESYNNVSCYSKKGPVDGSYVAYVIYDCKVTNIETMVPSLVRLYLETNTDGSLYVSDYKKDEATKKYVEDMGNDADIKKLIDDVNQKYQQAMDSNEDLKNLVDEIGSPMTESNIPSGNEAGVEVNKIVAANTECNVRADSTEDADILGVLSEGETVTRVKKLDNGWSEVRYAGGTGYVMSDFLTEQTGSTEAAQ</sequence>